<accession>A0A1C4WF75</accession>
<keyword evidence="2" id="KW-0479">Metal-binding</keyword>
<keyword evidence="3 6" id="KW-0378">Hydrolase</keyword>
<evidence type="ECO:0000256" key="5">
    <source>
        <dbReference type="ARBA" id="ARBA00024029"/>
    </source>
</evidence>
<comment type="similarity">
    <text evidence="5">Belongs to the creatininase superfamily.</text>
</comment>
<dbReference type="SUPFAM" id="SSF102215">
    <property type="entry name" value="Creatininase"/>
    <property type="match status" value="1"/>
</dbReference>
<dbReference type="GO" id="GO:0009231">
    <property type="term" value="P:riboflavin biosynthetic process"/>
    <property type="evidence" value="ECO:0007669"/>
    <property type="project" value="TreeGrafter"/>
</dbReference>
<evidence type="ECO:0000256" key="4">
    <source>
        <dbReference type="ARBA" id="ARBA00022833"/>
    </source>
</evidence>
<dbReference type="Proteomes" id="UP000198253">
    <property type="component" value="Chromosome I"/>
</dbReference>
<dbReference type="PANTHER" id="PTHR35005:SF1">
    <property type="entry name" value="2-AMINO-5-FORMYLAMINO-6-RIBOSYLAMINOPYRIMIDIN-4(3H)-ONE 5'-MONOPHOSPHATE DEFORMYLASE"/>
    <property type="match status" value="1"/>
</dbReference>
<dbReference type="EMBL" id="LT607413">
    <property type="protein sequence ID" value="SCE94834.1"/>
    <property type="molecule type" value="Genomic_DNA"/>
</dbReference>
<organism evidence="6 7">
    <name type="scientific">Micromonospora echinospora</name>
    <name type="common">Micromonospora purpurea</name>
    <dbReference type="NCBI Taxonomy" id="1877"/>
    <lineage>
        <taxon>Bacteria</taxon>
        <taxon>Bacillati</taxon>
        <taxon>Actinomycetota</taxon>
        <taxon>Actinomycetes</taxon>
        <taxon>Micromonosporales</taxon>
        <taxon>Micromonosporaceae</taxon>
        <taxon>Micromonospora</taxon>
    </lineage>
</organism>
<dbReference type="AlphaFoldDB" id="A0A1C4WF75"/>
<gene>
    <name evidence="6" type="ORF">GA0070618_2134</name>
</gene>
<comment type="cofactor">
    <cofactor evidence="1">
        <name>Zn(2+)</name>
        <dbReference type="ChEBI" id="CHEBI:29105"/>
    </cofactor>
</comment>
<name>A0A1C4WF75_MICEC</name>
<dbReference type="GO" id="GO:0016811">
    <property type="term" value="F:hydrolase activity, acting on carbon-nitrogen (but not peptide) bonds, in linear amides"/>
    <property type="evidence" value="ECO:0007669"/>
    <property type="project" value="TreeGrafter"/>
</dbReference>
<evidence type="ECO:0000256" key="2">
    <source>
        <dbReference type="ARBA" id="ARBA00022723"/>
    </source>
</evidence>
<dbReference type="GO" id="GO:0046872">
    <property type="term" value="F:metal ion binding"/>
    <property type="evidence" value="ECO:0007669"/>
    <property type="project" value="UniProtKB-KW"/>
</dbReference>
<dbReference type="OrthoDB" id="9801445at2"/>
<sequence>MDLITTATTTDEASRASDVAVLPVGSFEQHGDHLPLLTDTIAACAIAKAAAARYDLMLLPPVTISCSQEHTGWPGSVSIRSSTLTRIVADVGESLSRTGVDRLVVVNGHGGNYVLSNIVQEANVGERRMALYPRRQDWEAARQQAGLVSSSHDDMHAGEIETSLLLHLCPELVRDGYQNADHLAERPDLLVLGMRGYTDSGVIGQPSLATADKGKAVLESLTAAFANVLAILRGEPHQ</sequence>
<dbReference type="Pfam" id="PF02633">
    <property type="entry name" value="Creatininase"/>
    <property type="match status" value="1"/>
</dbReference>
<keyword evidence="7" id="KW-1185">Reference proteome</keyword>
<dbReference type="Gene3D" id="3.40.50.10310">
    <property type="entry name" value="Creatininase"/>
    <property type="match status" value="1"/>
</dbReference>
<evidence type="ECO:0000256" key="1">
    <source>
        <dbReference type="ARBA" id="ARBA00001947"/>
    </source>
</evidence>
<reference evidence="7" key="1">
    <citation type="submission" date="2016-06" db="EMBL/GenBank/DDBJ databases">
        <authorList>
            <person name="Varghese N."/>
            <person name="Submissions Spin"/>
        </authorList>
    </citation>
    <scope>NUCLEOTIDE SEQUENCE [LARGE SCALE GENOMIC DNA]</scope>
    <source>
        <strain evidence="7">DSM 43816</strain>
    </source>
</reference>
<keyword evidence="4" id="KW-0862">Zinc</keyword>
<evidence type="ECO:0000256" key="3">
    <source>
        <dbReference type="ARBA" id="ARBA00022801"/>
    </source>
</evidence>
<dbReference type="PANTHER" id="PTHR35005">
    <property type="entry name" value="3-DEHYDRO-SCYLLO-INOSOSE HYDROLASE"/>
    <property type="match status" value="1"/>
</dbReference>
<dbReference type="InterPro" id="IPR024087">
    <property type="entry name" value="Creatininase-like_sf"/>
</dbReference>
<dbReference type="RefSeq" id="WP_088985442.1">
    <property type="nucleotide sequence ID" value="NZ_LT607413.1"/>
</dbReference>
<evidence type="ECO:0000313" key="6">
    <source>
        <dbReference type="EMBL" id="SCE94834.1"/>
    </source>
</evidence>
<dbReference type="InterPro" id="IPR003785">
    <property type="entry name" value="Creatininase/forma_Hydrolase"/>
</dbReference>
<proteinExistence type="inferred from homology"/>
<evidence type="ECO:0000313" key="7">
    <source>
        <dbReference type="Proteomes" id="UP000198253"/>
    </source>
</evidence>
<dbReference type="InParanoid" id="A0A1C4WF75"/>
<protein>
    <submittedName>
        <fullName evidence="6">Creatinine amidohydrolase</fullName>
    </submittedName>
</protein>